<protein>
    <recommendedName>
        <fullName evidence="4">Alginate O-acetyltransferase AlgI domain protein</fullName>
    </recommendedName>
</protein>
<proteinExistence type="predicted"/>
<accession>A0A829CYC3</accession>
<keyword evidence="1" id="KW-0812">Transmembrane</keyword>
<evidence type="ECO:0000313" key="2">
    <source>
        <dbReference type="EMBL" id="EMY03067.1"/>
    </source>
</evidence>
<dbReference type="Proteomes" id="UP000012329">
    <property type="component" value="Unassembled WGS sequence"/>
</dbReference>
<evidence type="ECO:0000313" key="3">
    <source>
        <dbReference type="Proteomes" id="UP000012329"/>
    </source>
</evidence>
<sequence>MDLAFAIVKRSFSWENGQTIQVPFAVVLAVIFLFGADYLQEKKQVWMEGVQNKPWVVYPLAGMMILVGFILYSVTVSQPFLYFQF</sequence>
<keyword evidence="1" id="KW-0472">Membrane</keyword>
<feature type="transmembrane region" description="Helical" evidence="1">
    <location>
        <begin position="20"/>
        <end position="39"/>
    </location>
</feature>
<feature type="transmembrane region" description="Helical" evidence="1">
    <location>
        <begin position="55"/>
        <end position="75"/>
    </location>
</feature>
<dbReference type="AlphaFoldDB" id="A0A829CYC3"/>
<organism evidence="2 3">
    <name type="scientific">Leptospira interrogans str. 2002000626</name>
    <dbReference type="NCBI Taxonomy" id="996803"/>
    <lineage>
        <taxon>Bacteria</taxon>
        <taxon>Pseudomonadati</taxon>
        <taxon>Spirochaetota</taxon>
        <taxon>Spirochaetia</taxon>
        <taxon>Leptospirales</taxon>
        <taxon>Leptospiraceae</taxon>
        <taxon>Leptospira</taxon>
    </lineage>
</organism>
<keyword evidence="1" id="KW-1133">Transmembrane helix</keyword>
<comment type="caution">
    <text evidence="2">The sequence shown here is derived from an EMBL/GenBank/DDBJ whole genome shotgun (WGS) entry which is preliminary data.</text>
</comment>
<evidence type="ECO:0008006" key="4">
    <source>
        <dbReference type="Google" id="ProtNLM"/>
    </source>
</evidence>
<gene>
    <name evidence="2" type="ORF">LEP1GSC029_4470</name>
</gene>
<reference evidence="2 3" key="1">
    <citation type="submission" date="2013-02" db="EMBL/GenBank/DDBJ databases">
        <authorList>
            <person name="Harkins D.M."/>
            <person name="Durkin A.S."/>
            <person name="Brinkac L.M."/>
            <person name="Haft D.H."/>
            <person name="Selengut J.D."/>
            <person name="Sanka R."/>
            <person name="DePew J."/>
            <person name="Purushe J."/>
            <person name="Whelen A.C."/>
            <person name="Vinetz J.M."/>
            <person name="Sutton G.G."/>
            <person name="Nierman W.C."/>
            <person name="Fouts D.E."/>
        </authorList>
    </citation>
    <scope>NUCLEOTIDE SEQUENCE [LARGE SCALE GENOMIC DNA]</scope>
    <source>
        <strain evidence="2 3">2002000626</strain>
    </source>
</reference>
<evidence type="ECO:0000256" key="1">
    <source>
        <dbReference type="SAM" id="Phobius"/>
    </source>
</evidence>
<name>A0A829CYC3_LEPIR</name>
<dbReference type="EMBL" id="AFJL02000212">
    <property type="protein sequence ID" value="EMY03067.1"/>
    <property type="molecule type" value="Genomic_DNA"/>
</dbReference>